<dbReference type="GO" id="GO:0008076">
    <property type="term" value="C:voltage-gated potassium channel complex"/>
    <property type="evidence" value="ECO:0007669"/>
    <property type="project" value="InterPro"/>
</dbReference>
<dbReference type="GO" id="GO:0005251">
    <property type="term" value="F:delayed rectifier potassium channel activity"/>
    <property type="evidence" value="ECO:0007669"/>
    <property type="project" value="TreeGrafter"/>
</dbReference>
<keyword evidence="2" id="KW-0813">Transport</keyword>
<dbReference type="SUPFAM" id="SSF53850">
    <property type="entry name" value="Periplasmic binding protein-like II"/>
    <property type="match status" value="1"/>
</dbReference>
<keyword evidence="3 9" id="KW-0812">Transmembrane</keyword>
<dbReference type="Pfam" id="PF07885">
    <property type="entry name" value="Ion_trans_2"/>
    <property type="match status" value="1"/>
</dbReference>
<evidence type="ECO:0000256" key="6">
    <source>
        <dbReference type="ARBA" id="ARBA00023136"/>
    </source>
</evidence>
<dbReference type="EMBL" id="CALNXJ010000017">
    <property type="protein sequence ID" value="CAH3119761.1"/>
    <property type="molecule type" value="Genomic_DNA"/>
</dbReference>
<keyword evidence="6 9" id="KW-0472">Membrane</keyword>
<protein>
    <recommendedName>
        <fullName evidence="10">Potassium channel domain-containing protein</fullName>
    </recommendedName>
</protein>
<feature type="transmembrane region" description="Helical" evidence="9">
    <location>
        <begin position="216"/>
        <end position="233"/>
    </location>
</feature>
<feature type="transmembrane region" description="Helical" evidence="9">
    <location>
        <begin position="6"/>
        <end position="26"/>
    </location>
</feature>
<feature type="transmembrane region" description="Helical" evidence="9">
    <location>
        <begin position="245"/>
        <end position="268"/>
    </location>
</feature>
<keyword evidence="5" id="KW-0406">Ion transport</keyword>
<reference evidence="11 12" key="1">
    <citation type="submission" date="2022-05" db="EMBL/GenBank/DDBJ databases">
        <authorList>
            <consortium name="Genoscope - CEA"/>
            <person name="William W."/>
        </authorList>
    </citation>
    <scope>NUCLEOTIDE SEQUENCE [LARGE SCALE GENOMIC DNA]</scope>
</reference>
<evidence type="ECO:0000256" key="4">
    <source>
        <dbReference type="ARBA" id="ARBA00022989"/>
    </source>
</evidence>
<feature type="coiled-coil region" evidence="8">
    <location>
        <begin position="457"/>
        <end position="484"/>
    </location>
</feature>
<dbReference type="InterPro" id="IPR013099">
    <property type="entry name" value="K_chnl_dom"/>
</dbReference>
<gene>
    <name evidence="11" type="ORF">PMEA_00008462</name>
</gene>
<evidence type="ECO:0000256" key="5">
    <source>
        <dbReference type="ARBA" id="ARBA00023065"/>
    </source>
</evidence>
<evidence type="ECO:0000256" key="7">
    <source>
        <dbReference type="ARBA" id="ARBA00023303"/>
    </source>
</evidence>
<comment type="caution">
    <text evidence="11">The sequence shown here is derived from an EMBL/GenBank/DDBJ whole genome shotgun (WGS) entry which is preliminary data.</text>
</comment>
<evidence type="ECO:0000256" key="9">
    <source>
        <dbReference type="SAM" id="Phobius"/>
    </source>
</evidence>
<evidence type="ECO:0000256" key="8">
    <source>
        <dbReference type="SAM" id="Coils"/>
    </source>
</evidence>
<evidence type="ECO:0000313" key="11">
    <source>
        <dbReference type="EMBL" id="CAH3119761.1"/>
    </source>
</evidence>
<name>A0AAU9WN65_9CNID</name>
<feature type="transmembrane region" description="Helical" evidence="9">
    <location>
        <begin position="176"/>
        <end position="196"/>
    </location>
</feature>
<dbReference type="GO" id="GO:0001508">
    <property type="term" value="P:action potential"/>
    <property type="evidence" value="ECO:0007669"/>
    <property type="project" value="TreeGrafter"/>
</dbReference>
<keyword evidence="12" id="KW-1185">Reference proteome</keyword>
<dbReference type="AlphaFoldDB" id="A0AAU9WN65"/>
<evidence type="ECO:0000256" key="1">
    <source>
        <dbReference type="ARBA" id="ARBA00004141"/>
    </source>
</evidence>
<evidence type="ECO:0000256" key="3">
    <source>
        <dbReference type="ARBA" id="ARBA00022692"/>
    </source>
</evidence>
<comment type="subcellular location">
    <subcellularLocation>
        <location evidence="1">Membrane</location>
        <topology evidence="1">Multi-pass membrane protein</topology>
    </subcellularLocation>
</comment>
<keyword evidence="8" id="KW-0175">Coiled coil</keyword>
<sequence>MEWHNIIIAAVFQLMFATLVILTTALESNANKPDLHPLISLARKDNTTVKFIRVAWISNPPYTYLPSNDSTINEVFHGLIQDTLMRYIMVECGVLYAHPVIYHFKMFQVHREETLIDMMRKNEVDLACPVLEQQHSRKYGEFLFFKVSDYPGTDFIRDDFETNAFAVVVQSIQKSWPLLAITLNLTAIAGIIMWILDTYWNKDEFPRKFIQGSWQGFWWSFVSVTTVGYGDKVPKSIPARLFSTLWILIGMIFMTIFSAHITSSLTALSLDLEPTSLAGVKVAVLGNGTEYQHALEQNAHPKVYEKIDEIIKAVKTKEVEGIFLDRYSASYHHSRGELESLISLKSLDLSREIGVLFSEDNRELARCLEFYRPNIMMLTQTVTSSYKLMEQKRTRKVNLFDTSSSFLSVFMYITLGILTGLLMTGTLWQILRNNCKTEINKNIISVEPVKEWKLRRSEAIQEDLETAKRMLSQIQKHFEKLEAEVLRI</sequence>
<dbReference type="PANTHER" id="PTHR11537:SF252">
    <property type="entry name" value="POTASSIUM VOLTAGE-GATED CHANNEL PROTEIN SHAW"/>
    <property type="match status" value="1"/>
</dbReference>
<dbReference type="PANTHER" id="PTHR11537">
    <property type="entry name" value="VOLTAGE-GATED POTASSIUM CHANNEL"/>
    <property type="match status" value="1"/>
</dbReference>
<keyword evidence="4 9" id="KW-1133">Transmembrane helix</keyword>
<evidence type="ECO:0000313" key="12">
    <source>
        <dbReference type="Proteomes" id="UP001159428"/>
    </source>
</evidence>
<keyword evidence="7" id="KW-0407">Ion channel</keyword>
<accession>A0AAU9WN65</accession>
<dbReference type="Gene3D" id="3.40.190.10">
    <property type="entry name" value="Periplasmic binding protein-like II"/>
    <property type="match status" value="1"/>
</dbReference>
<feature type="transmembrane region" description="Helical" evidence="9">
    <location>
        <begin position="409"/>
        <end position="431"/>
    </location>
</feature>
<evidence type="ECO:0000256" key="2">
    <source>
        <dbReference type="ARBA" id="ARBA00022448"/>
    </source>
</evidence>
<dbReference type="InterPro" id="IPR028325">
    <property type="entry name" value="VG_K_chnl"/>
</dbReference>
<dbReference type="Proteomes" id="UP001159428">
    <property type="component" value="Unassembled WGS sequence"/>
</dbReference>
<evidence type="ECO:0000259" key="10">
    <source>
        <dbReference type="Pfam" id="PF07885"/>
    </source>
</evidence>
<dbReference type="Gene3D" id="1.10.287.70">
    <property type="match status" value="1"/>
</dbReference>
<proteinExistence type="predicted"/>
<organism evidence="11 12">
    <name type="scientific">Pocillopora meandrina</name>
    <dbReference type="NCBI Taxonomy" id="46732"/>
    <lineage>
        <taxon>Eukaryota</taxon>
        <taxon>Metazoa</taxon>
        <taxon>Cnidaria</taxon>
        <taxon>Anthozoa</taxon>
        <taxon>Hexacorallia</taxon>
        <taxon>Scleractinia</taxon>
        <taxon>Astrocoeniina</taxon>
        <taxon>Pocilloporidae</taxon>
        <taxon>Pocillopora</taxon>
    </lineage>
</organism>
<dbReference type="SUPFAM" id="SSF81324">
    <property type="entry name" value="Voltage-gated potassium channels"/>
    <property type="match status" value="1"/>
</dbReference>
<feature type="domain" description="Potassium channel" evidence="10">
    <location>
        <begin position="211"/>
        <end position="265"/>
    </location>
</feature>